<reference evidence="2" key="1">
    <citation type="submission" date="2020-12" db="EMBL/GenBank/DDBJ databases">
        <authorList>
            <consortium name="Clinical and Environmental Microbiology Branch: Whole genome sequencing antimicrobial resistance pathogens in the healthcare setting"/>
        </authorList>
    </citation>
    <scope>NUCLEOTIDE SEQUENCE</scope>
    <source>
        <strain evidence="2">2018HL-00813</strain>
    </source>
</reference>
<protein>
    <submittedName>
        <fullName evidence="2">Uncharacterized protein</fullName>
    </submittedName>
</protein>
<comment type="caution">
    <text evidence="2">The sequence shown here is derived from an EMBL/GenBank/DDBJ whole genome shotgun (WGS) entry which is preliminary data.</text>
</comment>
<gene>
    <name evidence="2" type="ORF">JHZ39_002590</name>
</gene>
<evidence type="ECO:0000313" key="2">
    <source>
        <dbReference type="EMBL" id="EGY2378186.1"/>
    </source>
</evidence>
<feature type="compositionally biased region" description="Basic and acidic residues" evidence="1">
    <location>
        <begin position="24"/>
        <end position="35"/>
    </location>
</feature>
<proteinExistence type="predicted"/>
<dbReference type="RefSeq" id="WP_000247835.1">
    <property type="nucleotide sequence ID" value="NZ_CM016516.1"/>
</dbReference>
<evidence type="ECO:0000256" key="1">
    <source>
        <dbReference type="SAM" id="MobiDB-lite"/>
    </source>
</evidence>
<sequence>MVNNEKGSVLPRRPRESVNTLSGSEDKQELQKKIVESAPLQTSPAQQTNPVNEPPADVAATPVVVPEKSDKEKYPWRADTDMSAADLMVVKKKKSYDIPYELVLRLDFIRGKKKPKALGEKVKEIQLLTEYLDKATRAELKKLGYEVD</sequence>
<dbReference type="EMBL" id="AAYLMQ010000033">
    <property type="protein sequence ID" value="EGY2378186.1"/>
    <property type="molecule type" value="Genomic_DNA"/>
</dbReference>
<feature type="compositionally biased region" description="Polar residues" evidence="1">
    <location>
        <begin position="39"/>
        <end position="51"/>
    </location>
</feature>
<dbReference type="AlphaFoldDB" id="A0A9P2P8B4"/>
<feature type="region of interest" description="Disordered" evidence="1">
    <location>
        <begin position="1"/>
        <end position="61"/>
    </location>
</feature>
<organism evidence="2">
    <name type="scientific">Acinetobacter baumannii</name>
    <dbReference type="NCBI Taxonomy" id="470"/>
    <lineage>
        <taxon>Bacteria</taxon>
        <taxon>Pseudomonadati</taxon>
        <taxon>Pseudomonadota</taxon>
        <taxon>Gammaproteobacteria</taxon>
        <taxon>Moraxellales</taxon>
        <taxon>Moraxellaceae</taxon>
        <taxon>Acinetobacter</taxon>
        <taxon>Acinetobacter calcoaceticus/baumannii complex</taxon>
    </lineage>
</organism>
<name>A0A9P2P8B4_ACIBA</name>
<accession>A0A9P2P8B4</accession>